<feature type="transmembrane region" description="Helical" evidence="1">
    <location>
        <begin position="160"/>
        <end position="178"/>
    </location>
</feature>
<feature type="transmembrane region" description="Helical" evidence="1">
    <location>
        <begin position="444"/>
        <end position="461"/>
    </location>
</feature>
<accession>D7BC03</accession>
<keyword evidence="1" id="KW-0812">Transmembrane</keyword>
<evidence type="ECO:0008006" key="4">
    <source>
        <dbReference type="Google" id="ProtNLM"/>
    </source>
</evidence>
<feature type="transmembrane region" description="Helical" evidence="1">
    <location>
        <begin position="121"/>
        <end position="139"/>
    </location>
</feature>
<evidence type="ECO:0000313" key="2">
    <source>
        <dbReference type="EMBL" id="ADH62799.1"/>
    </source>
</evidence>
<feature type="transmembrane region" description="Helical" evidence="1">
    <location>
        <begin position="412"/>
        <end position="432"/>
    </location>
</feature>
<dbReference type="KEGG" id="msv:Mesil_0887"/>
<keyword evidence="1" id="KW-1133">Transmembrane helix</keyword>
<proteinExistence type="predicted"/>
<dbReference type="AlphaFoldDB" id="D7BC03"/>
<gene>
    <name evidence="2" type="ordered locus">Mesil_0887</name>
</gene>
<feature type="transmembrane region" description="Helical" evidence="1">
    <location>
        <begin position="55"/>
        <end position="72"/>
    </location>
</feature>
<evidence type="ECO:0000313" key="3">
    <source>
        <dbReference type="Proteomes" id="UP000001916"/>
    </source>
</evidence>
<dbReference type="EMBL" id="CP002042">
    <property type="protein sequence ID" value="ADH62799.1"/>
    <property type="molecule type" value="Genomic_DNA"/>
</dbReference>
<dbReference type="STRING" id="526227.Mesil_0887"/>
<reference evidence="2 3" key="1">
    <citation type="journal article" date="2010" name="Stand. Genomic Sci.">
        <title>Complete genome sequence of Meiothermus silvanus type strain (VI-R2).</title>
        <authorList>
            <person name="Sikorski J."/>
            <person name="Tindall B.J."/>
            <person name="Lowry S."/>
            <person name="Lucas S."/>
            <person name="Nolan M."/>
            <person name="Copeland A."/>
            <person name="Glavina Del Rio T."/>
            <person name="Tice H."/>
            <person name="Cheng J.F."/>
            <person name="Han C."/>
            <person name="Pitluck S."/>
            <person name="Liolios K."/>
            <person name="Ivanova N."/>
            <person name="Mavromatis K."/>
            <person name="Mikhailova N."/>
            <person name="Pati A."/>
            <person name="Goodwin L."/>
            <person name="Chen A."/>
            <person name="Palaniappan K."/>
            <person name="Land M."/>
            <person name="Hauser L."/>
            <person name="Chang Y.J."/>
            <person name="Jeffries C.D."/>
            <person name="Rohde M."/>
            <person name="Goker M."/>
            <person name="Woyke T."/>
            <person name="Bristow J."/>
            <person name="Eisen J.A."/>
            <person name="Markowitz V."/>
            <person name="Hugenholtz P."/>
            <person name="Kyrpides N.C."/>
            <person name="Klenk H.P."/>
            <person name="Lapidus A."/>
        </authorList>
    </citation>
    <scope>NUCLEOTIDE SEQUENCE [LARGE SCALE GENOMIC DNA]</scope>
    <source>
        <strain evidence="3">ATCC 700542 / DSM 9946 / VI-R2</strain>
    </source>
</reference>
<feature type="transmembrane region" description="Helical" evidence="1">
    <location>
        <begin position="234"/>
        <end position="263"/>
    </location>
</feature>
<dbReference type="Proteomes" id="UP000001916">
    <property type="component" value="Chromosome"/>
</dbReference>
<dbReference type="HOGENOM" id="CLU_592891_0_0_0"/>
<name>D7BC03_ALLS1</name>
<feature type="transmembrane region" description="Helical" evidence="1">
    <location>
        <begin position="198"/>
        <end position="222"/>
    </location>
</feature>
<keyword evidence="3" id="KW-1185">Reference proteome</keyword>
<dbReference type="RefSeq" id="WP_013157384.1">
    <property type="nucleotide sequence ID" value="NC_014212.1"/>
</dbReference>
<dbReference type="eggNOG" id="ENOG5033JYX">
    <property type="taxonomic scope" value="Bacteria"/>
</dbReference>
<dbReference type="InterPro" id="IPR051533">
    <property type="entry name" value="WaaL-like"/>
</dbReference>
<evidence type="ECO:0000256" key="1">
    <source>
        <dbReference type="SAM" id="Phobius"/>
    </source>
</evidence>
<feature type="transmembrane region" description="Helical" evidence="1">
    <location>
        <begin position="23"/>
        <end position="43"/>
    </location>
</feature>
<feature type="transmembrane region" description="Helical" evidence="1">
    <location>
        <begin position="84"/>
        <end position="101"/>
    </location>
</feature>
<dbReference type="PANTHER" id="PTHR37422">
    <property type="entry name" value="TEICHURONIC ACID BIOSYNTHESIS PROTEIN TUAE"/>
    <property type="match status" value="1"/>
</dbReference>
<protein>
    <recommendedName>
        <fullName evidence="4">O-antigen polymerase</fullName>
    </recommendedName>
</protein>
<dbReference type="PANTHER" id="PTHR37422:SF13">
    <property type="entry name" value="LIPOPOLYSACCHARIDE BIOSYNTHESIS PROTEIN PA4999-RELATED"/>
    <property type="match status" value="1"/>
</dbReference>
<organism evidence="2 3">
    <name type="scientific">Allomeiothermus silvanus (strain ATCC 700542 / DSM 9946 / NBRC 106475 / NCIMB 13440 / VI-R2)</name>
    <name type="common">Thermus silvanus</name>
    <dbReference type="NCBI Taxonomy" id="526227"/>
    <lineage>
        <taxon>Bacteria</taxon>
        <taxon>Thermotogati</taxon>
        <taxon>Deinococcota</taxon>
        <taxon>Deinococci</taxon>
        <taxon>Thermales</taxon>
        <taxon>Thermaceae</taxon>
        <taxon>Allomeiothermus</taxon>
    </lineage>
</organism>
<sequence>MPECTEFFLQKTWWTHNLQAERFWFFLLTGVLLLYPFIVRPLYFGAAWVNPEEVWILPRILLLLFVGILGLLQAQRGMAAYRSPFVILLLVYLASVIPSSLNAQDDDASSVILGGRGRLDGLLYQVGLVLFGIFAYRVLRQETSSANAGTSSTAIIALRVMVLGGSLEAAILMAQKLGAEFIGPLVRGVPYEAPVGTIGHPGMAAGFLLPLVFVGLGMWLLTEERKRAWLLLQVLLIAAGLGVTTNKASLLALIGILLIWNLIQRQPRLLWASSLVLLSFFAAKELLPNRLGFDRSYADLTTGQTRIIIWKLAWEATRTIPGWPVLGGGPDAFRLALIRHIPIEHLLEEYRLEYGWPPQARVKEIKPLWRANDPLRSRSFLVEFENWTGSGKAAKILMYFLDKAHNLILDRLLAFGLLGALVWLGLYLYPVLRGWRGRLLQRSLAMGLLAIFIYYLFWFPVPQVEPLHLVLIAAAWALLGQKPTPPEGVA</sequence>
<keyword evidence="1" id="KW-0472">Membrane</keyword>